<dbReference type="Proteomes" id="UP000037035">
    <property type="component" value="Unassembled WGS sequence"/>
</dbReference>
<protein>
    <submittedName>
        <fullName evidence="2">Uncharacterized protein</fullName>
    </submittedName>
</protein>
<sequence>MPFSPDVNEDLPDGDHKSNSSTVYSDAQPPPDQPGFTFVPVEQPEPKAIPSSINPAKIVSTKHQARLANNLLTSEPFYKDIFAMYAASINFQPSAADPCLFVSRDPSWSVSL</sequence>
<gene>
    <name evidence="2" type="ORF">VP01_459g3</name>
</gene>
<accession>A0A0L6UNI5</accession>
<comment type="caution">
    <text evidence="2">The sequence shown here is derived from an EMBL/GenBank/DDBJ whole genome shotgun (WGS) entry which is preliminary data.</text>
</comment>
<proteinExistence type="predicted"/>
<evidence type="ECO:0000313" key="2">
    <source>
        <dbReference type="EMBL" id="KNZ50103.1"/>
    </source>
</evidence>
<keyword evidence="3" id="KW-1185">Reference proteome</keyword>
<feature type="region of interest" description="Disordered" evidence="1">
    <location>
        <begin position="1"/>
        <end position="35"/>
    </location>
</feature>
<evidence type="ECO:0000256" key="1">
    <source>
        <dbReference type="SAM" id="MobiDB-lite"/>
    </source>
</evidence>
<dbReference type="AlphaFoldDB" id="A0A0L6UNI5"/>
<name>A0A0L6UNI5_9BASI</name>
<dbReference type="EMBL" id="LAVV01009723">
    <property type="protein sequence ID" value="KNZ50103.1"/>
    <property type="molecule type" value="Genomic_DNA"/>
</dbReference>
<reference evidence="2 3" key="1">
    <citation type="submission" date="2015-08" db="EMBL/GenBank/DDBJ databases">
        <title>Next Generation Sequencing and Analysis of the Genome of Puccinia sorghi L Schw, the Causal Agent of Maize Common Rust.</title>
        <authorList>
            <person name="Rochi L."/>
            <person name="Burguener G."/>
            <person name="Darino M."/>
            <person name="Turjanski A."/>
            <person name="Kreff E."/>
            <person name="Dieguez M.J."/>
            <person name="Sacco F."/>
        </authorList>
    </citation>
    <scope>NUCLEOTIDE SEQUENCE [LARGE SCALE GENOMIC DNA]</scope>
    <source>
        <strain evidence="2 3">RO10H11247</strain>
    </source>
</reference>
<evidence type="ECO:0000313" key="3">
    <source>
        <dbReference type="Proteomes" id="UP000037035"/>
    </source>
</evidence>
<dbReference type="VEuPathDB" id="FungiDB:VP01_459g3"/>
<organism evidence="2 3">
    <name type="scientific">Puccinia sorghi</name>
    <dbReference type="NCBI Taxonomy" id="27349"/>
    <lineage>
        <taxon>Eukaryota</taxon>
        <taxon>Fungi</taxon>
        <taxon>Dikarya</taxon>
        <taxon>Basidiomycota</taxon>
        <taxon>Pucciniomycotina</taxon>
        <taxon>Pucciniomycetes</taxon>
        <taxon>Pucciniales</taxon>
        <taxon>Pucciniaceae</taxon>
        <taxon>Puccinia</taxon>
    </lineage>
</organism>